<keyword evidence="5" id="KW-0963">Cytoplasm</keyword>
<evidence type="ECO:0000256" key="3">
    <source>
        <dbReference type="ARBA" id="ARBA00004959"/>
    </source>
</evidence>
<gene>
    <name evidence="9" type="ORF">LCGC14_0843350</name>
</gene>
<dbReference type="InterPro" id="IPR001585">
    <property type="entry name" value="TAL/FSA"/>
</dbReference>
<evidence type="ECO:0008006" key="10">
    <source>
        <dbReference type="Google" id="ProtNLM"/>
    </source>
</evidence>
<evidence type="ECO:0000256" key="8">
    <source>
        <dbReference type="ARBA" id="ARBA00023270"/>
    </source>
</evidence>
<evidence type="ECO:0000256" key="1">
    <source>
        <dbReference type="ARBA" id="ARBA00003518"/>
    </source>
</evidence>
<comment type="caution">
    <text evidence="9">The sequence shown here is derived from an EMBL/GenBank/DDBJ whole genome shotgun (WGS) entry which is preliminary data.</text>
</comment>
<evidence type="ECO:0000256" key="4">
    <source>
        <dbReference type="ARBA" id="ARBA00008426"/>
    </source>
</evidence>
<dbReference type="HAMAP" id="MF_00493">
    <property type="entry name" value="Transaldolase_2"/>
    <property type="match status" value="1"/>
</dbReference>
<dbReference type="PANTHER" id="PTHR10683:SF31">
    <property type="entry name" value="TRANSALDOLASE"/>
    <property type="match status" value="1"/>
</dbReference>
<keyword evidence="7" id="KW-0570">Pentose shunt</keyword>
<reference evidence="9" key="1">
    <citation type="journal article" date="2015" name="Nature">
        <title>Complex archaea that bridge the gap between prokaryotes and eukaryotes.</title>
        <authorList>
            <person name="Spang A."/>
            <person name="Saw J.H."/>
            <person name="Jorgensen S.L."/>
            <person name="Zaremba-Niedzwiedzka K."/>
            <person name="Martijn J."/>
            <person name="Lind A.E."/>
            <person name="van Eijk R."/>
            <person name="Schleper C."/>
            <person name="Guy L."/>
            <person name="Ettema T.J."/>
        </authorList>
    </citation>
    <scope>NUCLEOTIDE SEQUENCE</scope>
</reference>
<dbReference type="GO" id="GO:0005737">
    <property type="term" value="C:cytoplasm"/>
    <property type="evidence" value="ECO:0007669"/>
    <property type="project" value="UniProtKB-SubCell"/>
</dbReference>
<keyword evidence="8" id="KW-0704">Schiff base</keyword>
<dbReference type="Pfam" id="PF00923">
    <property type="entry name" value="TAL_FSA"/>
    <property type="match status" value="1"/>
</dbReference>
<dbReference type="NCBIfam" id="NF002881">
    <property type="entry name" value="PRK03343.1"/>
    <property type="match status" value="1"/>
</dbReference>
<comment type="function">
    <text evidence="1">Transaldolase is important for the balance of metabolites in the pentose-phosphate pathway.</text>
</comment>
<dbReference type="InterPro" id="IPR004732">
    <property type="entry name" value="Transaldolase_2"/>
</dbReference>
<dbReference type="PIRSF" id="PIRSF036915">
    <property type="entry name" value="Trnald_Bac_Plnt"/>
    <property type="match status" value="1"/>
</dbReference>
<dbReference type="EMBL" id="LAZR01002483">
    <property type="protein sequence ID" value="KKN29501.1"/>
    <property type="molecule type" value="Genomic_DNA"/>
</dbReference>
<dbReference type="GO" id="GO:0006098">
    <property type="term" value="P:pentose-phosphate shunt"/>
    <property type="evidence" value="ECO:0007669"/>
    <property type="project" value="UniProtKB-UniPathway"/>
</dbReference>
<organism evidence="9">
    <name type="scientific">marine sediment metagenome</name>
    <dbReference type="NCBI Taxonomy" id="412755"/>
    <lineage>
        <taxon>unclassified sequences</taxon>
        <taxon>metagenomes</taxon>
        <taxon>ecological metagenomes</taxon>
    </lineage>
</organism>
<evidence type="ECO:0000313" key="9">
    <source>
        <dbReference type="EMBL" id="KKN29501.1"/>
    </source>
</evidence>
<evidence type="ECO:0000256" key="5">
    <source>
        <dbReference type="ARBA" id="ARBA00022490"/>
    </source>
</evidence>
<dbReference type="CDD" id="cd00955">
    <property type="entry name" value="Transaldolase_like"/>
    <property type="match status" value="1"/>
</dbReference>
<proteinExistence type="inferred from homology"/>
<dbReference type="Gene3D" id="3.20.20.70">
    <property type="entry name" value="Aldolase class I"/>
    <property type="match status" value="1"/>
</dbReference>
<dbReference type="UniPathway" id="UPA00115"/>
<comment type="similarity">
    <text evidence="4">Belongs to the transaldolase family. Type 2 subfamily.</text>
</comment>
<comment type="subcellular location">
    <subcellularLocation>
        <location evidence="2">Cytoplasm</location>
    </subcellularLocation>
</comment>
<name>A0A0F9RX28_9ZZZZ</name>
<evidence type="ECO:0000256" key="6">
    <source>
        <dbReference type="ARBA" id="ARBA00022679"/>
    </source>
</evidence>
<dbReference type="GO" id="GO:0004801">
    <property type="term" value="F:transaldolase activity"/>
    <property type="evidence" value="ECO:0007669"/>
    <property type="project" value="InterPro"/>
</dbReference>
<dbReference type="InterPro" id="IPR013785">
    <property type="entry name" value="Aldolase_TIM"/>
</dbReference>
<accession>A0A0F9RX28</accession>
<dbReference type="GO" id="GO:0005975">
    <property type="term" value="P:carbohydrate metabolic process"/>
    <property type="evidence" value="ECO:0007669"/>
    <property type="project" value="InterPro"/>
</dbReference>
<comment type="pathway">
    <text evidence="3">Carbohydrate degradation; pentose phosphate pathway.</text>
</comment>
<protein>
    <recommendedName>
        <fullName evidence="10">Transaldolase</fullName>
    </recommendedName>
</protein>
<dbReference type="AlphaFoldDB" id="A0A0F9RX28"/>
<evidence type="ECO:0000256" key="7">
    <source>
        <dbReference type="ARBA" id="ARBA00023126"/>
    </source>
</evidence>
<sequence length="372" mass="41781">MSESALCKLKKIGQSVWLDFISRDLLQSGQFEKLVENDCVCGVTVNPTIFEQAMINSELYDDHIISMLSDGRDIENIYHKLMIADIVNASTTLHGLFDDTYQKDGYVSVEVAPKYAHDVRSTIKEAKELMLEASQPNIMIKVPGTEEGAKAIRELTAAGLNINVTLLFSPDQYIKVTEAYMAGLEDRLAKNYSISMVQSVASLFVSRIDTMVDNMLDEKTKDDAKGQKLKGKTAVAVAKKTYQSYISVLTSERWKKLSSKGANPQRLLWASTSTKNPAYSNVKYVEELMAPDTINTMTLDTIEAFRDYPVIKETISADLEKVDLWLASLKQFDINLADVFSQLQKEGIKIFDDSYKHLFAVLEEKCEKMRAA</sequence>
<dbReference type="PANTHER" id="PTHR10683">
    <property type="entry name" value="TRANSALDOLASE"/>
    <property type="match status" value="1"/>
</dbReference>
<keyword evidence="6" id="KW-0808">Transferase</keyword>
<evidence type="ECO:0000256" key="2">
    <source>
        <dbReference type="ARBA" id="ARBA00004496"/>
    </source>
</evidence>
<dbReference type="SUPFAM" id="SSF51569">
    <property type="entry name" value="Aldolase"/>
    <property type="match status" value="1"/>
</dbReference>
<dbReference type="NCBIfam" id="TIGR00876">
    <property type="entry name" value="tal_mycobact"/>
    <property type="match status" value="1"/>
</dbReference>